<name>A0AAD6P8T5_9ROSI</name>
<gene>
    <name evidence="1" type="ORF">OIU84_028292</name>
</gene>
<accession>A0AAD6P8T5</accession>
<dbReference type="EMBL" id="JAPFFJ010000008">
    <property type="protein sequence ID" value="KAJ6420884.1"/>
    <property type="molecule type" value="Genomic_DNA"/>
</dbReference>
<keyword evidence="2" id="KW-1185">Reference proteome</keyword>
<comment type="caution">
    <text evidence="1">The sequence shown here is derived from an EMBL/GenBank/DDBJ whole genome shotgun (WGS) entry which is preliminary data.</text>
</comment>
<dbReference type="Proteomes" id="UP001162972">
    <property type="component" value="Chromosome 17"/>
</dbReference>
<proteinExistence type="predicted"/>
<sequence length="112" mass="11014">MVCEAATDWEPVPKKLINNRQPKMKAIGSGPVAGSALGKVSAAAKGKSVEAVGIGSVDIGLMASGSVSAGSTLGMDYEGLKGKLVGAVSHASAATDLSSGFRPRSVGISGAK</sequence>
<evidence type="ECO:0000313" key="2">
    <source>
        <dbReference type="Proteomes" id="UP001162972"/>
    </source>
</evidence>
<organism evidence="1 2">
    <name type="scientific">Salix udensis</name>
    <dbReference type="NCBI Taxonomy" id="889485"/>
    <lineage>
        <taxon>Eukaryota</taxon>
        <taxon>Viridiplantae</taxon>
        <taxon>Streptophyta</taxon>
        <taxon>Embryophyta</taxon>
        <taxon>Tracheophyta</taxon>
        <taxon>Spermatophyta</taxon>
        <taxon>Magnoliopsida</taxon>
        <taxon>eudicotyledons</taxon>
        <taxon>Gunneridae</taxon>
        <taxon>Pentapetalae</taxon>
        <taxon>rosids</taxon>
        <taxon>fabids</taxon>
        <taxon>Malpighiales</taxon>
        <taxon>Salicaceae</taxon>
        <taxon>Saliceae</taxon>
        <taxon>Salix</taxon>
    </lineage>
</organism>
<evidence type="ECO:0000313" key="1">
    <source>
        <dbReference type="EMBL" id="KAJ6420884.1"/>
    </source>
</evidence>
<dbReference type="AlphaFoldDB" id="A0AAD6P8T5"/>
<feature type="non-terminal residue" evidence="1">
    <location>
        <position position="112"/>
    </location>
</feature>
<protein>
    <submittedName>
        <fullName evidence="1">Uncharacterized protein</fullName>
    </submittedName>
</protein>
<reference evidence="1 2" key="1">
    <citation type="journal article" date="2023" name="Int. J. Mol. Sci.">
        <title>De Novo Assembly and Annotation of 11 Diverse Shrub Willow (Salix) Genomes Reveals Novel Gene Organization in Sex-Linked Regions.</title>
        <authorList>
            <person name="Hyden B."/>
            <person name="Feng K."/>
            <person name="Yates T.B."/>
            <person name="Jawdy S."/>
            <person name="Cereghino C."/>
            <person name="Smart L.B."/>
            <person name="Muchero W."/>
        </authorList>
    </citation>
    <scope>NUCLEOTIDE SEQUENCE [LARGE SCALE GENOMIC DNA]</scope>
    <source>
        <tissue evidence="1">Shoot tip</tissue>
    </source>
</reference>